<dbReference type="EMBL" id="CP000252">
    <property type="protein sequence ID" value="ABC76340.1"/>
    <property type="molecule type" value="Genomic_DNA"/>
</dbReference>
<sequence length="97" mass="11556">MNSRKDKKRKFSRDIQAPPEESEPRGWVKAEQVRLIWRNPAQATPAIPCFPRNDSRLPSGRQERPPREYRRQEGISFSCVYPYSSKFASIRWFMLTR</sequence>
<dbReference type="Proteomes" id="UP000001933">
    <property type="component" value="Chromosome"/>
</dbReference>
<evidence type="ECO:0000313" key="3">
    <source>
        <dbReference type="Proteomes" id="UP000001933"/>
    </source>
</evidence>
<dbReference type="STRING" id="56780.SYN_00246"/>
<reference evidence="2 3" key="1">
    <citation type="journal article" date="2007" name="Proc. Natl. Acad. Sci. U.S.A.">
        <title>The genome of Syntrophus aciditrophicus: life at the thermodynamic limit of microbial growth.</title>
        <authorList>
            <person name="McInerney M.J."/>
            <person name="Rohlin L."/>
            <person name="Mouttaki H."/>
            <person name="Kim U."/>
            <person name="Krupp R.S."/>
            <person name="Rios-Hernandez L."/>
            <person name="Sieber J."/>
            <person name="Struchtemeyer C.G."/>
            <person name="Bhattacharyya A."/>
            <person name="Campbell J.W."/>
            <person name="Gunsalus R.P."/>
        </authorList>
    </citation>
    <scope>NUCLEOTIDE SEQUENCE [LARGE SCALE GENOMIC DNA]</scope>
    <source>
        <strain evidence="2 3">SB</strain>
    </source>
</reference>
<feature type="region of interest" description="Disordered" evidence="1">
    <location>
        <begin position="44"/>
        <end position="70"/>
    </location>
</feature>
<feature type="compositionally biased region" description="Basic residues" evidence="1">
    <location>
        <begin position="1"/>
        <end position="11"/>
    </location>
</feature>
<feature type="compositionally biased region" description="Basic and acidic residues" evidence="1">
    <location>
        <begin position="61"/>
        <end position="70"/>
    </location>
</feature>
<feature type="region of interest" description="Disordered" evidence="1">
    <location>
        <begin position="1"/>
        <end position="27"/>
    </location>
</feature>
<dbReference type="AlphaFoldDB" id="Q2LPZ3"/>
<dbReference type="HOGENOM" id="CLU_2345624_0_0_7"/>
<name>Q2LPZ3_SYNAS</name>
<dbReference type="InParanoid" id="Q2LPZ3"/>
<proteinExistence type="predicted"/>
<evidence type="ECO:0000313" key="2">
    <source>
        <dbReference type="EMBL" id="ABC76340.1"/>
    </source>
</evidence>
<gene>
    <name evidence="2" type="ORF">SYN_00246</name>
</gene>
<dbReference type="KEGG" id="sat:SYN_00246"/>
<keyword evidence="3" id="KW-1185">Reference proteome</keyword>
<organism evidence="2 3">
    <name type="scientific">Syntrophus aciditrophicus (strain SB)</name>
    <dbReference type="NCBI Taxonomy" id="56780"/>
    <lineage>
        <taxon>Bacteria</taxon>
        <taxon>Pseudomonadati</taxon>
        <taxon>Thermodesulfobacteriota</taxon>
        <taxon>Syntrophia</taxon>
        <taxon>Syntrophales</taxon>
        <taxon>Syntrophaceae</taxon>
        <taxon>Syntrophus</taxon>
    </lineage>
</organism>
<protein>
    <submittedName>
        <fullName evidence="2">Hypothetical cytosolic protein</fullName>
    </submittedName>
</protein>
<accession>Q2LPZ3</accession>
<evidence type="ECO:0000256" key="1">
    <source>
        <dbReference type="SAM" id="MobiDB-lite"/>
    </source>
</evidence>